<sequence>MDLIEKEALVAECRASGITAKAWCEAKGIKYRSYIDWASKINMENRQSPPDVLQWADVTISKQEPSSGETKLICGKWTISVDSGLVLHC</sequence>
<protein>
    <recommendedName>
        <fullName evidence="3">Transposase</fullName>
    </recommendedName>
</protein>
<gene>
    <name evidence="1" type="ORF">M8H41_16305</name>
</gene>
<dbReference type="NCBIfam" id="NF047593">
    <property type="entry name" value="IS66_ISAeme5_TnpA"/>
    <property type="match status" value="1"/>
</dbReference>
<dbReference type="Proteomes" id="UP001176021">
    <property type="component" value="Unassembled WGS sequence"/>
</dbReference>
<evidence type="ECO:0000313" key="2">
    <source>
        <dbReference type="Proteomes" id="UP001176021"/>
    </source>
</evidence>
<name>A0ABT8QU85_9FIRM</name>
<reference evidence="1" key="1">
    <citation type="submission" date="2022-05" db="EMBL/GenBank/DDBJ databases">
        <title>Expanded diversity of anoxic marine methylotrophy in a Black Sea sulfate reducing microorganism.</title>
        <authorList>
            <person name="Fischer P.Q."/>
            <person name="Stams A.J.M."/>
            <person name="Villanueva L."/>
            <person name="Sousa D.Z."/>
        </authorList>
    </citation>
    <scope>NUCLEOTIDE SEQUENCE</scope>
    <source>
        <strain evidence="1">P130</strain>
    </source>
</reference>
<evidence type="ECO:0000313" key="1">
    <source>
        <dbReference type="EMBL" id="MDO0824402.1"/>
    </source>
</evidence>
<accession>A0ABT8QU85</accession>
<evidence type="ECO:0008006" key="3">
    <source>
        <dbReference type="Google" id="ProtNLM"/>
    </source>
</evidence>
<organism evidence="1 2">
    <name type="scientific">Desulfosporosinus nitroreducens</name>
    <dbReference type="NCBI Taxonomy" id="2018668"/>
    <lineage>
        <taxon>Bacteria</taxon>
        <taxon>Bacillati</taxon>
        <taxon>Bacillota</taxon>
        <taxon>Clostridia</taxon>
        <taxon>Eubacteriales</taxon>
        <taxon>Desulfitobacteriaceae</taxon>
        <taxon>Desulfosporosinus</taxon>
    </lineage>
</organism>
<dbReference type="EMBL" id="JAMJEV010000014">
    <property type="protein sequence ID" value="MDO0824402.1"/>
    <property type="molecule type" value="Genomic_DNA"/>
</dbReference>
<keyword evidence="2" id="KW-1185">Reference proteome</keyword>
<dbReference type="RefSeq" id="WP_302049347.1">
    <property type="nucleotide sequence ID" value="NZ_JAMJEV010000014.1"/>
</dbReference>
<proteinExistence type="predicted"/>
<comment type="caution">
    <text evidence="1">The sequence shown here is derived from an EMBL/GenBank/DDBJ whole genome shotgun (WGS) entry which is preliminary data.</text>
</comment>